<dbReference type="GO" id="GO:0009443">
    <property type="term" value="P:pyridoxal 5'-phosphate salvage"/>
    <property type="evidence" value="ECO:0007669"/>
    <property type="project" value="InterPro"/>
</dbReference>
<evidence type="ECO:0000256" key="3">
    <source>
        <dbReference type="ARBA" id="ARBA00005210"/>
    </source>
</evidence>
<evidence type="ECO:0000256" key="9">
    <source>
        <dbReference type="ARBA" id="ARBA00022777"/>
    </source>
</evidence>
<evidence type="ECO:0000313" key="17">
    <source>
        <dbReference type="WBParaSite" id="Pan_g703.t1"/>
    </source>
</evidence>
<feature type="domain" description="Pyridoxamine kinase/Phosphomethylpyrimidine kinase" evidence="15">
    <location>
        <begin position="106"/>
        <end position="269"/>
    </location>
</feature>
<dbReference type="GO" id="GO:0005829">
    <property type="term" value="C:cytosol"/>
    <property type="evidence" value="ECO:0007669"/>
    <property type="project" value="TreeGrafter"/>
</dbReference>
<sequence>MSASLSAEARLQILRPGKRVLSIQSHVVSGYAGNKCSIFPLQLHGFEVDFVNSVQFSNHTGYKTIKGQRLSDKELEALYEGLKANEINKYSHILTGYCGETTFLNKIADIVTDCRTVNPTLLFVCDPVMGDNGYYYTPRELMPIYRDRILPLADIITPNAFELGELVGHAVTNETECIAAMDSLFKLHPKLSAIVVTSGIFGASSENMYAYASSRRSAGSAEGTDGIRRSRFTIPLVRGNFVGTGDIFAALLVVWLADLDGDLAGAVRNVIVTLQSILRRTSAAAYGPLAVDEKATAAGKELKLIDSRYDIIAPPTDVIKIQQVDL</sequence>
<evidence type="ECO:0000256" key="8">
    <source>
        <dbReference type="ARBA" id="ARBA00022741"/>
    </source>
</evidence>
<dbReference type="Proteomes" id="UP000492821">
    <property type="component" value="Unassembled WGS sequence"/>
</dbReference>
<evidence type="ECO:0000259" key="15">
    <source>
        <dbReference type="Pfam" id="PF08543"/>
    </source>
</evidence>
<evidence type="ECO:0000256" key="7">
    <source>
        <dbReference type="ARBA" id="ARBA00022679"/>
    </source>
</evidence>
<dbReference type="Gene3D" id="3.40.1190.20">
    <property type="match status" value="1"/>
</dbReference>
<dbReference type="Pfam" id="PF08543">
    <property type="entry name" value="Phos_pyr_kin"/>
    <property type="match status" value="1"/>
</dbReference>
<dbReference type="PANTHER" id="PTHR10534:SF2">
    <property type="entry name" value="PYRIDOXAL KINASE"/>
    <property type="match status" value="1"/>
</dbReference>
<dbReference type="GO" id="GO:0008478">
    <property type="term" value="F:pyridoxal kinase activity"/>
    <property type="evidence" value="ECO:0007669"/>
    <property type="project" value="UniProtKB-EC"/>
</dbReference>
<keyword evidence="16" id="KW-1185">Reference proteome</keyword>
<dbReference type="InterPro" id="IPR004625">
    <property type="entry name" value="PyrdxlKinase"/>
</dbReference>
<evidence type="ECO:0000256" key="4">
    <source>
        <dbReference type="ARBA" id="ARBA00008805"/>
    </source>
</evidence>
<name>A0A7E4W4U5_PANRE</name>
<dbReference type="SUPFAM" id="SSF53613">
    <property type="entry name" value="Ribokinase-like"/>
    <property type="match status" value="1"/>
</dbReference>
<keyword evidence="10" id="KW-0067">ATP-binding</keyword>
<dbReference type="WBParaSite" id="Pan_g703.t1">
    <property type="protein sequence ID" value="Pan_g703.t1"/>
    <property type="gene ID" value="Pan_g703"/>
</dbReference>
<comment type="pathway">
    <text evidence="1">Cofactor metabolism; pyridoxal 5'-phosphate salvage; pyridoxamine 5'-phosphate from pyridoxamine: step 1/1.</text>
</comment>
<evidence type="ECO:0000256" key="2">
    <source>
        <dbReference type="ARBA" id="ARBA00004835"/>
    </source>
</evidence>
<proteinExistence type="inferred from homology"/>
<comment type="catalytic activity">
    <reaction evidence="13">
        <text>pyridoxal + ATP = pyridoxal 5'-phosphate + ADP + H(+)</text>
        <dbReference type="Rhea" id="RHEA:10224"/>
        <dbReference type="ChEBI" id="CHEBI:15378"/>
        <dbReference type="ChEBI" id="CHEBI:17310"/>
        <dbReference type="ChEBI" id="CHEBI:30616"/>
        <dbReference type="ChEBI" id="CHEBI:456216"/>
        <dbReference type="ChEBI" id="CHEBI:597326"/>
        <dbReference type="EC" id="2.7.1.35"/>
    </reaction>
    <physiologicalReaction direction="left-to-right" evidence="13">
        <dbReference type="Rhea" id="RHEA:10225"/>
    </physiologicalReaction>
</comment>
<organism evidence="16 17">
    <name type="scientific">Panagrellus redivivus</name>
    <name type="common">Microworm</name>
    <dbReference type="NCBI Taxonomy" id="6233"/>
    <lineage>
        <taxon>Eukaryota</taxon>
        <taxon>Metazoa</taxon>
        <taxon>Ecdysozoa</taxon>
        <taxon>Nematoda</taxon>
        <taxon>Chromadorea</taxon>
        <taxon>Rhabditida</taxon>
        <taxon>Tylenchina</taxon>
        <taxon>Panagrolaimomorpha</taxon>
        <taxon>Panagrolaimoidea</taxon>
        <taxon>Panagrolaimidae</taxon>
        <taxon>Panagrellus</taxon>
    </lineage>
</organism>
<reference evidence="16" key="1">
    <citation type="journal article" date="2013" name="Genetics">
        <title>The draft genome and transcriptome of Panagrellus redivivus are shaped by the harsh demands of a free-living lifestyle.</title>
        <authorList>
            <person name="Srinivasan J."/>
            <person name="Dillman A.R."/>
            <person name="Macchietto M.G."/>
            <person name="Heikkinen L."/>
            <person name="Lakso M."/>
            <person name="Fracchia K.M."/>
            <person name="Antoshechkin I."/>
            <person name="Mortazavi A."/>
            <person name="Wong G."/>
            <person name="Sternberg P.W."/>
        </authorList>
    </citation>
    <scope>NUCLEOTIDE SEQUENCE [LARGE SCALE GENOMIC DNA]</scope>
    <source>
        <strain evidence="16">MT8872</strain>
    </source>
</reference>
<comment type="similarity">
    <text evidence="4">Belongs to the pyridoxine kinase family.</text>
</comment>
<dbReference type="UniPathway" id="UPA01068">
    <property type="reaction ID" value="UER00298"/>
</dbReference>
<dbReference type="AlphaFoldDB" id="A0A7E4W4U5"/>
<protein>
    <recommendedName>
        <fullName evidence="6">Pyridoxal kinase</fullName>
        <ecNumber evidence="5">2.7.1.35</ecNumber>
    </recommendedName>
    <alternativeName>
        <fullName evidence="11">Pyridoxine kinase</fullName>
    </alternativeName>
</protein>
<comment type="pathway">
    <text evidence="2">Cofactor metabolism; pyridoxal 5'-phosphate salvage; pyridoxine 5'-phosphate from pyridoxine: step 1/1.</text>
</comment>
<evidence type="ECO:0000256" key="6">
    <source>
        <dbReference type="ARBA" id="ARBA00018134"/>
    </source>
</evidence>
<comment type="catalytic activity">
    <reaction evidence="14">
        <text>pyridoxine + ATP = pyridoxine 5'-phosphate + ADP + H(+)</text>
        <dbReference type="Rhea" id="RHEA:25108"/>
        <dbReference type="ChEBI" id="CHEBI:15378"/>
        <dbReference type="ChEBI" id="CHEBI:16709"/>
        <dbReference type="ChEBI" id="CHEBI:30616"/>
        <dbReference type="ChEBI" id="CHEBI:58589"/>
        <dbReference type="ChEBI" id="CHEBI:456216"/>
        <dbReference type="EC" id="2.7.1.35"/>
    </reaction>
    <physiologicalReaction direction="left-to-right" evidence="14">
        <dbReference type="Rhea" id="RHEA:25109"/>
    </physiologicalReaction>
</comment>
<dbReference type="EC" id="2.7.1.35" evidence="5"/>
<evidence type="ECO:0000256" key="5">
    <source>
        <dbReference type="ARBA" id="ARBA00012104"/>
    </source>
</evidence>
<dbReference type="InterPro" id="IPR029056">
    <property type="entry name" value="Ribokinase-like"/>
</dbReference>
<evidence type="ECO:0000256" key="1">
    <source>
        <dbReference type="ARBA" id="ARBA00004750"/>
    </source>
</evidence>
<evidence type="ECO:0000256" key="10">
    <source>
        <dbReference type="ARBA" id="ARBA00022840"/>
    </source>
</evidence>
<dbReference type="NCBIfam" id="TIGR00687">
    <property type="entry name" value="pyridox_kin"/>
    <property type="match status" value="1"/>
</dbReference>
<evidence type="ECO:0000313" key="16">
    <source>
        <dbReference type="Proteomes" id="UP000492821"/>
    </source>
</evidence>
<keyword evidence="7" id="KW-0808">Transferase</keyword>
<evidence type="ECO:0000256" key="14">
    <source>
        <dbReference type="ARBA" id="ARBA00048524"/>
    </source>
</evidence>
<evidence type="ECO:0000256" key="13">
    <source>
        <dbReference type="ARBA" id="ARBA00047377"/>
    </source>
</evidence>
<comment type="catalytic activity">
    <reaction evidence="12">
        <text>pyridoxamine + ATP = pyridoxamine 5'-phosphate + ADP + H(+)</text>
        <dbReference type="Rhea" id="RHEA:25104"/>
        <dbReference type="ChEBI" id="CHEBI:15378"/>
        <dbReference type="ChEBI" id="CHEBI:30616"/>
        <dbReference type="ChEBI" id="CHEBI:57761"/>
        <dbReference type="ChEBI" id="CHEBI:58451"/>
        <dbReference type="ChEBI" id="CHEBI:456216"/>
        <dbReference type="EC" id="2.7.1.35"/>
    </reaction>
    <physiologicalReaction direction="left-to-right" evidence="12">
        <dbReference type="Rhea" id="RHEA:25105"/>
    </physiologicalReaction>
</comment>
<accession>A0A7E4W4U5</accession>
<evidence type="ECO:0000256" key="11">
    <source>
        <dbReference type="ARBA" id="ARBA00032808"/>
    </source>
</evidence>
<dbReference type="GO" id="GO:0005524">
    <property type="term" value="F:ATP binding"/>
    <property type="evidence" value="ECO:0007669"/>
    <property type="project" value="UniProtKB-KW"/>
</dbReference>
<dbReference type="CDD" id="cd01173">
    <property type="entry name" value="pyridoxal_pyridoxamine_kinase"/>
    <property type="match status" value="1"/>
</dbReference>
<keyword evidence="9" id="KW-0418">Kinase</keyword>
<dbReference type="InterPro" id="IPR013749">
    <property type="entry name" value="PM/HMP-P_kinase-1"/>
</dbReference>
<reference evidence="17" key="2">
    <citation type="submission" date="2020-10" db="UniProtKB">
        <authorList>
            <consortium name="WormBaseParasite"/>
        </authorList>
    </citation>
    <scope>IDENTIFICATION</scope>
</reference>
<keyword evidence="8" id="KW-0547">Nucleotide-binding</keyword>
<dbReference type="PANTHER" id="PTHR10534">
    <property type="entry name" value="PYRIDOXAL KINASE"/>
    <property type="match status" value="1"/>
</dbReference>
<comment type="pathway">
    <text evidence="3">Cofactor metabolism; pyridoxal 5'-phosphate salvage; pyridoxal 5'-phosphate from pyridoxal: step 1/1.</text>
</comment>
<evidence type="ECO:0000256" key="12">
    <source>
        <dbReference type="ARBA" id="ARBA00047310"/>
    </source>
</evidence>